<protein>
    <submittedName>
        <fullName evidence="2">Uncharacterized protein</fullName>
    </submittedName>
</protein>
<keyword evidence="1" id="KW-0812">Transmembrane</keyword>
<accession>A0A7Y0AB09</accession>
<keyword evidence="1" id="KW-0472">Membrane</keyword>
<reference evidence="2 3" key="1">
    <citation type="submission" date="2020-04" db="EMBL/GenBank/DDBJ databases">
        <title>Hymenobacter polaris sp. nov., isolated from Arctic soil.</title>
        <authorList>
            <person name="Dahal R.H."/>
        </authorList>
    </citation>
    <scope>NUCLEOTIDE SEQUENCE [LARGE SCALE GENOMIC DNA]</scope>
    <source>
        <strain evidence="2 3">RP-2-7</strain>
    </source>
</reference>
<feature type="transmembrane region" description="Helical" evidence="1">
    <location>
        <begin position="12"/>
        <end position="30"/>
    </location>
</feature>
<dbReference type="EMBL" id="JABBGH010000001">
    <property type="protein sequence ID" value="NML63902.1"/>
    <property type="molecule type" value="Genomic_DNA"/>
</dbReference>
<keyword evidence="3" id="KW-1185">Reference proteome</keyword>
<name>A0A7Y0AB09_9BACT</name>
<sequence>MMQGWSRKRRMLTAALTLLGISVLWIYFIAKSFIDEENLELRSIYIKAAVTGKEHLHYVNAGAERYNLRYLRKGTVYTNVVQTGLYNFNVGDSIQIKIDSRNPAAYCELVD</sequence>
<evidence type="ECO:0000256" key="1">
    <source>
        <dbReference type="SAM" id="Phobius"/>
    </source>
</evidence>
<evidence type="ECO:0000313" key="3">
    <source>
        <dbReference type="Proteomes" id="UP000559626"/>
    </source>
</evidence>
<dbReference type="AlphaFoldDB" id="A0A7Y0AB09"/>
<gene>
    <name evidence="2" type="ORF">HHL22_01665</name>
</gene>
<dbReference type="Proteomes" id="UP000559626">
    <property type="component" value="Unassembled WGS sequence"/>
</dbReference>
<proteinExistence type="predicted"/>
<comment type="caution">
    <text evidence="2">The sequence shown here is derived from an EMBL/GenBank/DDBJ whole genome shotgun (WGS) entry which is preliminary data.</text>
</comment>
<evidence type="ECO:0000313" key="2">
    <source>
        <dbReference type="EMBL" id="NML63902.1"/>
    </source>
</evidence>
<organism evidence="2 3">
    <name type="scientific">Hymenobacter polaris</name>
    <dbReference type="NCBI Taxonomy" id="2682546"/>
    <lineage>
        <taxon>Bacteria</taxon>
        <taxon>Pseudomonadati</taxon>
        <taxon>Bacteroidota</taxon>
        <taxon>Cytophagia</taxon>
        <taxon>Cytophagales</taxon>
        <taxon>Hymenobacteraceae</taxon>
        <taxon>Hymenobacter</taxon>
    </lineage>
</organism>
<keyword evidence="1" id="KW-1133">Transmembrane helix</keyword>
<dbReference type="RefSeq" id="WP_169529232.1">
    <property type="nucleotide sequence ID" value="NZ_JABBGH010000001.1"/>
</dbReference>